<dbReference type="PANTHER" id="PTHR21525:SF9">
    <property type="entry name" value="CHANNEL_COLICIN DOMAIN-CONTAINING PROTEIN"/>
    <property type="match status" value="1"/>
</dbReference>
<dbReference type="Proteomes" id="UP000063699">
    <property type="component" value="Chromosome"/>
</dbReference>
<evidence type="ECO:0000313" key="2">
    <source>
        <dbReference type="Proteomes" id="UP000063699"/>
    </source>
</evidence>
<gene>
    <name evidence="1" type="ORF">AOZ06_16375</name>
</gene>
<dbReference type="PANTHER" id="PTHR21525">
    <property type="entry name" value="MOTILE SPERM PROTEIN"/>
    <property type="match status" value="1"/>
</dbReference>
<proteinExistence type="predicted"/>
<dbReference type="AlphaFoldDB" id="A0A0N9HTH9"/>
<organism evidence="1 2">
    <name type="scientific">Kibdelosporangium phytohabitans</name>
    <dbReference type="NCBI Taxonomy" id="860235"/>
    <lineage>
        <taxon>Bacteria</taxon>
        <taxon>Bacillati</taxon>
        <taxon>Actinomycetota</taxon>
        <taxon>Actinomycetes</taxon>
        <taxon>Pseudonocardiales</taxon>
        <taxon>Pseudonocardiaceae</taxon>
        <taxon>Kibdelosporangium</taxon>
    </lineage>
</organism>
<accession>A0A0N9HTH9</accession>
<keyword evidence="2" id="KW-1185">Reference proteome</keyword>
<sequence length="268" mass="28314">MLWPDGRALIAPPVSADAATLFEVAQPVEPQGFGAVTGTSRSWQRVRDASLSGLFRSGVYQLGTYPVSRFMGVTLPANSRIRFANPAWPNQWKFKPGLPRDTRLFEVYVEGTKKFFAWDAHATPAGSKVPHPFYHVNQKGMSNGLFNAADISPIAARDIRMARGIRYARIGGRIFLVAGVAVDAFTLGESIGESVDRGTPRPAAAQALRIAGSWGGAWAGAKLMCAGGALATAETGPGAALGCLAGGVIGGFAGYYGADWLADMIEPN</sequence>
<dbReference type="KEGG" id="kphy:AOZ06_16375"/>
<evidence type="ECO:0000313" key="1">
    <source>
        <dbReference type="EMBL" id="ALG08273.1"/>
    </source>
</evidence>
<dbReference type="RefSeq" id="WP_054290180.1">
    <property type="nucleotide sequence ID" value="NZ_CP012752.1"/>
</dbReference>
<dbReference type="EMBL" id="CP012752">
    <property type="protein sequence ID" value="ALG08273.1"/>
    <property type="molecule type" value="Genomic_DNA"/>
</dbReference>
<protein>
    <submittedName>
        <fullName evidence="1">Uncharacterized protein</fullName>
    </submittedName>
</protein>
<reference evidence="1 2" key="1">
    <citation type="submission" date="2015-07" db="EMBL/GenBank/DDBJ databases">
        <title>Genome sequencing of Kibdelosporangium phytohabitans.</title>
        <authorList>
            <person name="Qin S."/>
            <person name="Xing K."/>
        </authorList>
    </citation>
    <scope>NUCLEOTIDE SEQUENCE [LARGE SCALE GENOMIC DNA]</scope>
    <source>
        <strain evidence="1 2">KLBMP1111</strain>
    </source>
</reference>
<name>A0A0N9HTH9_9PSEU</name>